<gene>
    <name evidence="2" type="ORF">BC938DRAFT_473272</name>
</gene>
<reference evidence="2 3" key="1">
    <citation type="journal article" date="2018" name="New Phytol.">
        <title>Phylogenomics of Endogonaceae and evolution of mycorrhizas within Mucoromycota.</title>
        <authorList>
            <person name="Chang Y."/>
            <person name="Desiro A."/>
            <person name="Na H."/>
            <person name="Sandor L."/>
            <person name="Lipzen A."/>
            <person name="Clum A."/>
            <person name="Barry K."/>
            <person name="Grigoriev I.V."/>
            <person name="Martin F.M."/>
            <person name="Stajich J.E."/>
            <person name="Smith M.E."/>
            <person name="Bonito G."/>
            <person name="Spatafora J.W."/>
        </authorList>
    </citation>
    <scope>NUCLEOTIDE SEQUENCE [LARGE SCALE GENOMIC DNA]</scope>
    <source>
        <strain evidence="2 3">AD002</strain>
    </source>
</reference>
<dbReference type="PANTHER" id="PTHR43591:SF24">
    <property type="entry name" value="2-METHOXY-6-POLYPRENYL-1,4-BENZOQUINOL METHYLASE, MITOCHONDRIAL"/>
    <property type="match status" value="1"/>
</dbReference>
<evidence type="ECO:0000313" key="2">
    <source>
        <dbReference type="EMBL" id="RUS33057.1"/>
    </source>
</evidence>
<dbReference type="GO" id="GO:0008168">
    <property type="term" value="F:methyltransferase activity"/>
    <property type="evidence" value="ECO:0007669"/>
    <property type="project" value="UniProtKB-KW"/>
</dbReference>
<dbReference type="SUPFAM" id="SSF53335">
    <property type="entry name" value="S-adenosyl-L-methionine-dependent methyltransferases"/>
    <property type="match status" value="1"/>
</dbReference>
<evidence type="ECO:0000259" key="1">
    <source>
        <dbReference type="Pfam" id="PF13649"/>
    </source>
</evidence>
<sequence>MADQDDITNATSAQLPEGFKVVGGRKFANNIKYLLPNDDDERDRLTQQHYVVRQLIHGNFNAPVEDFLEQGIRVLDAGCGNGLWLLDMAQDYPRSIFVGTDASAEGFPTSDVPPNCTFILADTLQGLPFQDSTFDYVFQRFMNGAFSPADWASAVKEFTRVAKSGAYLELFELSLQYKRTPPGPPRLRDANERITHPHSLACSHNVRQIARHRP</sequence>
<keyword evidence="2" id="KW-0808">Transferase</keyword>
<dbReference type="InterPro" id="IPR029063">
    <property type="entry name" value="SAM-dependent_MTases_sf"/>
</dbReference>
<dbReference type="CDD" id="cd02440">
    <property type="entry name" value="AdoMet_MTases"/>
    <property type="match status" value="1"/>
</dbReference>
<dbReference type="PANTHER" id="PTHR43591">
    <property type="entry name" value="METHYLTRANSFERASE"/>
    <property type="match status" value="1"/>
</dbReference>
<dbReference type="Proteomes" id="UP000274822">
    <property type="component" value="Unassembled WGS sequence"/>
</dbReference>
<dbReference type="AlphaFoldDB" id="A0A433QTI3"/>
<protein>
    <submittedName>
        <fullName evidence="2">S-adenosyl-L-methionine-dependent methyltransferase</fullName>
    </submittedName>
</protein>
<evidence type="ECO:0000313" key="3">
    <source>
        <dbReference type="Proteomes" id="UP000274822"/>
    </source>
</evidence>
<keyword evidence="3" id="KW-1185">Reference proteome</keyword>
<feature type="domain" description="Methyltransferase" evidence="1">
    <location>
        <begin position="74"/>
        <end position="165"/>
    </location>
</feature>
<dbReference type="Gene3D" id="3.40.50.150">
    <property type="entry name" value="Vaccinia Virus protein VP39"/>
    <property type="match status" value="1"/>
</dbReference>
<keyword evidence="2" id="KW-0489">Methyltransferase</keyword>
<proteinExistence type="predicted"/>
<name>A0A433QTI3_9FUNG</name>
<dbReference type="Pfam" id="PF13649">
    <property type="entry name" value="Methyltransf_25"/>
    <property type="match status" value="1"/>
</dbReference>
<dbReference type="InterPro" id="IPR041698">
    <property type="entry name" value="Methyltransf_25"/>
</dbReference>
<organism evidence="2 3">
    <name type="scientific">Jimgerdemannia flammicorona</name>
    <dbReference type="NCBI Taxonomy" id="994334"/>
    <lineage>
        <taxon>Eukaryota</taxon>
        <taxon>Fungi</taxon>
        <taxon>Fungi incertae sedis</taxon>
        <taxon>Mucoromycota</taxon>
        <taxon>Mucoromycotina</taxon>
        <taxon>Endogonomycetes</taxon>
        <taxon>Endogonales</taxon>
        <taxon>Endogonaceae</taxon>
        <taxon>Jimgerdemannia</taxon>
    </lineage>
</organism>
<comment type="caution">
    <text evidence="2">The sequence shown here is derived from an EMBL/GenBank/DDBJ whole genome shotgun (WGS) entry which is preliminary data.</text>
</comment>
<dbReference type="GO" id="GO:0032259">
    <property type="term" value="P:methylation"/>
    <property type="evidence" value="ECO:0007669"/>
    <property type="project" value="UniProtKB-KW"/>
</dbReference>
<dbReference type="EMBL" id="RBNJ01001534">
    <property type="protein sequence ID" value="RUS33057.1"/>
    <property type="molecule type" value="Genomic_DNA"/>
</dbReference>
<accession>A0A433QTI3</accession>